<dbReference type="SMART" id="SM00647">
    <property type="entry name" value="IBR"/>
    <property type="match status" value="2"/>
</dbReference>
<dbReference type="GO" id="GO:0016787">
    <property type="term" value="F:hydrolase activity"/>
    <property type="evidence" value="ECO:0007669"/>
    <property type="project" value="UniProtKB-KW"/>
</dbReference>
<dbReference type="GO" id="GO:0000151">
    <property type="term" value="C:ubiquitin ligase complex"/>
    <property type="evidence" value="ECO:0007669"/>
    <property type="project" value="TreeGrafter"/>
</dbReference>
<evidence type="ECO:0000256" key="2">
    <source>
        <dbReference type="ARBA" id="ARBA00022679"/>
    </source>
</evidence>
<keyword evidence="12" id="KW-1185">Reference proteome</keyword>
<dbReference type="GO" id="GO:0043161">
    <property type="term" value="P:proteasome-mediated ubiquitin-dependent protein catabolic process"/>
    <property type="evidence" value="ECO:0007669"/>
    <property type="project" value="TreeGrafter"/>
</dbReference>
<name>A0A6J8DQ38_MYTCO</name>
<keyword evidence="7" id="KW-0862">Zinc</keyword>
<keyword evidence="2" id="KW-0808">Transferase</keyword>
<dbReference type="GO" id="GO:0097039">
    <property type="term" value="P:protein linear polyubiquitination"/>
    <property type="evidence" value="ECO:0007669"/>
    <property type="project" value="TreeGrafter"/>
</dbReference>
<dbReference type="GO" id="GO:0003724">
    <property type="term" value="F:RNA helicase activity"/>
    <property type="evidence" value="ECO:0007669"/>
    <property type="project" value="UniProtKB-EC"/>
</dbReference>
<keyword evidence="4" id="KW-0677">Repeat</keyword>
<dbReference type="PROSITE" id="PS50089">
    <property type="entry name" value="ZF_RING_2"/>
    <property type="match status" value="1"/>
</dbReference>
<feature type="domain" description="RING-type" evidence="9">
    <location>
        <begin position="70"/>
        <end position="114"/>
    </location>
</feature>
<dbReference type="InterPro" id="IPR044066">
    <property type="entry name" value="TRIAD_supradom"/>
</dbReference>
<organism evidence="11 12">
    <name type="scientific">Mytilus coruscus</name>
    <name type="common">Sea mussel</name>
    <dbReference type="NCBI Taxonomy" id="42192"/>
    <lineage>
        <taxon>Eukaryota</taxon>
        <taxon>Metazoa</taxon>
        <taxon>Spiralia</taxon>
        <taxon>Lophotrochozoa</taxon>
        <taxon>Mollusca</taxon>
        <taxon>Bivalvia</taxon>
        <taxon>Autobranchia</taxon>
        <taxon>Pteriomorphia</taxon>
        <taxon>Mytilida</taxon>
        <taxon>Mytiloidea</taxon>
        <taxon>Mytilidae</taxon>
        <taxon>Mytilinae</taxon>
        <taxon>Mytilus</taxon>
    </lineage>
</organism>
<dbReference type="OrthoDB" id="9991211at2759"/>
<dbReference type="EMBL" id="CACVKT020007648">
    <property type="protein sequence ID" value="CAC5409857.1"/>
    <property type="molecule type" value="Genomic_DNA"/>
</dbReference>
<dbReference type="SUPFAM" id="SSF57850">
    <property type="entry name" value="RING/U-box"/>
    <property type="match status" value="3"/>
</dbReference>
<dbReference type="Proteomes" id="UP000507470">
    <property type="component" value="Unassembled WGS sequence"/>
</dbReference>
<dbReference type="Gene3D" id="1.20.120.1750">
    <property type="match status" value="1"/>
</dbReference>
<gene>
    <name evidence="11" type="ORF">MCOR_43091</name>
</gene>
<dbReference type="Gene3D" id="3.30.40.10">
    <property type="entry name" value="Zinc/RING finger domain, C3HC4 (zinc finger)"/>
    <property type="match status" value="1"/>
</dbReference>
<sequence length="283" mass="31978">MFLRFGIDLGKMKRDIRGLHRLQINLRHHSVDINGTSEAVEKAVVEINGVIDHLREMQNCEHIENEEHQCAICFMEIEDGEMYRLESCGHPFCKTCIVPQLESAVGNSDFPLSCCKEGCDELWSWKDISKLSLQSGMTINNLVNRATSSYISRNVNEYKYCTSPECPSVYRVTKMVNEFSCGECGARICTACHTQYHDGLSCDNMKELKEDTSGIVIWLRKDPHNRKLCPGCGLPIEKASGCDHMECTKCRRHFCWVCLAHFGSSGECYGHLRSEHGGYGGGY</sequence>
<dbReference type="PANTHER" id="PTHR22770:SF13">
    <property type="entry name" value="RING-TYPE DOMAIN-CONTAINING PROTEIN"/>
    <property type="match status" value="1"/>
</dbReference>
<dbReference type="Pfam" id="PF01485">
    <property type="entry name" value="IBR"/>
    <property type="match status" value="1"/>
</dbReference>
<evidence type="ECO:0000313" key="12">
    <source>
        <dbReference type="Proteomes" id="UP000507470"/>
    </source>
</evidence>
<protein>
    <submittedName>
        <fullName evidence="11">DHX8</fullName>
        <ecNumber evidence="11">3.6.4.13</ecNumber>
    </submittedName>
</protein>
<dbReference type="GO" id="GO:0004842">
    <property type="term" value="F:ubiquitin-protein transferase activity"/>
    <property type="evidence" value="ECO:0007669"/>
    <property type="project" value="TreeGrafter"/>
</dbReference>
<evidence type="ECO:0000259" key="10">
    <source>
        <dbReference type="PROSITE" id="PS51873"/>
    </source>
</evidence>
<keyword evidence="11" id="KW-0378">Hydrolase</keyword>
<dbReference type="PANTHER" id="PTHR22770">
    <property type="entry name" value="UBIQUITIN CONJUGATING ENZYME 7 INTERACTING PROTEIN-RELATED"/>
    <property type="match status" value="1"/>
</dbReference>
<dbReference type="InterPro" id="IPR002867">
    <property type="entry name" value="IBR_dom"/>
</dbReference>
<evidence type="ECO:0000256" key="1">
    <source>
        <dbReference type="ARBA" id="ARBA00004906"/>
    </source>
</evidence>
<evidence type="ECO:0000313" key="11">
    <source>
        <dbReference type="EMBL" id="CAC5409857.1"/>
    </source>
</evidence>
<proteinExistence type="predicted"/>
<dbReference type="InterPro" id="IPR001841">
    <property type="entry name" value="Znf_RING"/>
</dbReference>
<evidence type="ECO:0000256" key="4">
    <source>
        <dbReference type="ARBA" id="ARBA00022737"/>
    </source>
</evidence>
<evidence type="ECO:0000256" key="8">
    <source>
        <dbReference type="PROSITE-ProRule" id="PRU00175"/>
    </source>
</evidence>
<comment type="pathway">
    <text evidence="1">Protein modification; protein ubiquitination.</text>
</comment>
<dbReference type="InterPro" id="IPR013083">
    <property type="entry name" value="Znf_RING/FYVE/PHD"/>
</dbReference>
<feature type="domain" description="RING-type" evidence="10">
    <location>
        <begin position="66"/>
        <end position="280"/>
    </location>
</feature>
<reference evidence="11 12" key="1">
    <citation type="submission" date="2020-06" db="EMBL/GenBank/DDBJ databases">
        <authorList>
            <person name="Li R."/>
            <person name="Bekaert M."/>
        </authorList>
    </citation>
    <scope>NUCLEOTIDE SEQUENCE [LARGE SCALE GENOMIC DNA]</scope>
    <source>
        <strain evidence="12">wild</strain>
    </source>
</reference>
<keyword evidence="5 8" id="KW-0863">Zinc-finger</keyword>
<dbReference type="GO" id="GO:0008270">
    <property type="term" value="F:zinc ion binding"/>
    <property type="evidence" value="ECO:0007669"/>
    <property type="project" value="UniProtKB-KW"/>
</dbReference>
<evidence type="ECO:0000259" key="9">
    <source>
        <dbReference type="PROSITE" id="PS50089"/>
    </source>
</evidence>
<dbReference type="AlphaFoldDB" id="A0A6J8DQ38"/>
<dbReference type="CDD" id="cd20335">
    <property type="entry name" value="BRcat_RBR"/>
    <property type="match status" value="1"/>
</dbReference>
<keyword evidence="6" id="KW-0833">Ubl conjugation pathway</keyword>
<accession>A0A6J8DQ38</accession>
<evidence type="ECO:0000256" key="6">
    <source>
        <dbReference type="ARBA" id="ARBA00022786"/>
    </source>
</evidence>
<dbReference type="EC" id="3.6.4.13" evidence="11"/>
<keyword evidence="3" id="KW-0479">Metal-binding</keyword>
<dbReference type="Pfam" id="PF24471">
    <property type="entry name" value="KH_DEAH11"/>
    <property type="match status" value="1"/>
</dbReference>
<evidence type="ECO:0000256" key="7">
    <source>
        <dbReference type="ARBA" id="ARBA00022833"/>
    </source>
</evidence>
<dbReference type="PROSITE" id="PS51873">
    <property type="entry name" value="TRIAD"/>
    <property type="match status" value="1"/>
</dbReference>
<dbReference type="InterPro" id="IPR051628">
    <property type="entry name" value="LUBAC_E3_Ligases"/>
</dbReference>
<dbReference type="Pfam" id="PF22191">
    <property type="entry name" value="IBR_1"/>
    <property type="match status" value="1"/>
</dbReference>
<dbReference type="InterPro" id="IPR056245">
    <property type="entry name" value="KH_DEAH11/12"/>
</dbReference>
<dbReference type="PROSITE" id="PS00518">
    <property type="entry name" value="ZF_RING_1"/>
    <property type="match status" value="1"/>
</dbReference>
<evidence type="ECO:0000256" key="5">
    <source>
        <dbReference type="ARBA" id="ARBA00022771"/>
    </source>
</evidence>
<dbReference type="GO" id="GO:0043130">
    <property type="term" value="F:ubiquitin binding"/>
    <property type="evidence" value="ECO:0007669"/>
    <property type="project" value="TreeGrafter"/>
</dbReference>
<evidence type="ECO:0000256" key="3">
    <source>
        <dbReference type="ARBA" id="ARBA00022723"/>
    </source>
</evidence>
<dbReference type="InterPro" id="IPR017907">
    <property type="entry name" value="Znf_RING_CS"/>
</dbReference>
<dbReference type="Pfam" id="PF13923">
    <property type="entry name" value="zf-C3HC4_2"/>
    <property type="match status" value="1"/>
</dbReference>